<gene>
    <name evidence="1" type="ORF">BDW59DRAFT_157858</name>
</gene>
<protein>
    <submittedName>
        <fullName evidence="1">Uncharacterized protein</fullName>
    </submittedName>
</protein>
<comment type="caution">
    <text evidence="1">The sequence shown here is derived from an EMBL/GenBank/DDBJ whole genome shotgun (WGS) entry which is preliminary data.</text>
</comment>
<dbReference type="EMBL" id="JBFXLS010000009">
    <property type="protein sequence ID" value="KAL2831429.1"/>
    <property type="molecule type" value="Genomic_DNA"/>
</dbReference>
<sequence>MVGLAQTLRDLHFSKIHPLMPLPLFLVAEFLYDNSSGDSTLILHLQGLANIFRHLKNANNLQ</sequence>
<evidence type="ECO:0000313" key="1">
    <source>
        <dbReference type="EMBL" id="KAL2831429.1"/>
    </source>
</evidence>
<accession>A0ABR4IUI7</accession>
<reference evidence="1 2" key="1">
    <citation type="submission" date="2024-07" db="EMBL/GenBank/DDBJ databases">
        <title>Section-level genome sequencing and comparative genomics of Aspergillus sections Usti and Cavernicolus.</title>
        <authorList>
            <consortium name="Lawrence Berkeley National Laboratory"/>
            <person name="Nybo J.L."/>
            <person name="Vesth T.C."/>
            <person name="Theobald S."/>
            <person name="Frisvad J.C."/>
            <person name="Larsen T.O."/>
            <person name="Kjaerboelling I."/>
            <person name="Rothschild-Mancinelli K."/>
            <person name="Lyhne E.K."/>
            <person name="Kogle M.E."/>
            <person name="Barry K."/>
            <person name="Clum A."/>
            <person name="Na H."/>
            <person name="Ledsgaard L."/>
            <person name="Lin J."/>
            <person name="Lipzen A."/>
            <person name="Kuo A."/>
            <person name="Riley R."/>
            <person name="Mondo S."/>
            <person name="LaButti K."/>
            <person name="Haridas S."/>
            <person name="Pangalinan J."/>
            <person name="Salamov A.A."/>
            <person name="Simmons B.A."/>
            <person name="Magnuson J.K."/>
            <person name="Chen J."/>
            <person name="Drula E."/>
            <person name="Henrissat B."/>
            <person name="Wiebenga A."/>
            <person name="Lubbers R.J."/>
            <person name="Gomes A.C."/>
            <person name="Makela M.R."/>
            <person name="Stajich J."/>
            <person name="Grigoriev I.V."/>
            <person name="Mortensen U.H."/>
            <person name="De vries R.P."/>
            <person name="Baker S.E."/>
            <person name="Andersen M.R."/>
        </authorList>
    </citation>
    <scope>NUCLEOTIDE SEQUENCE [LARGE SCALE GENOMIC DNA]</scope>
    <source>
        <strain evidence="1 2">CBS 600.67</strain>
    </source>
</reference>
<name>A0ABR4IUI7_9EURO</name>
<keyword evidence="2" id="KW-1185">Reference proteome</keyword>
<dbReference type="Proteomes" id="UP001610335">
    <property type="component" value="Unassembled WGS sequence"/>
</dbReference>
<proteinExistence type="predicted"/>
<evidence type="ECO:0000313" key="2">
    <source>
        <dbReference type="Proteomes" id="UP001610335"/>
    </source>
</evidence>
<organism evidence="1 2">
    <name type="scientific">Aspergillus cavernicola</name>
    <dbReference type="NCBI Taxonomy" id="176166"/>
    <lineage>
        <taxon>Eukaryota</taxon>
        <taxon>Fungi</taxon>
        <taxon>Dikarya</taxon>
        <taxon>Ascomycota</taxon>
        <taxon>Pezizomycotina</taxon>
        <taxon>Eurotiomycetes</taxon>
        <taxon>Eurotiomycetidae</taxon>
        <taxon>Eurotiales</taxon>
        <taxon>Aspergillaceae</taxon>
        <taxon>Aspergillus</taxon>
        <taxon>Aspergillus subgen. Nidulantes</taxon>
    </lineage>
</organism>